<evidence type="ECO:0000313" key="1">
    <source>
        <dbReference type="EMBL" id="CDW42722.1"/>
    </source>
</evidence>
<dbReference type="AlphaFoldDB" id="A0A0K2UXY1"/>
<name>A0A0K2UXY1_LEPSM</name>
<proteinExistence type="predicted"/>
<dbReference type="EMBL" id="HACA01025361">
    <property type="protein sequence ID" value="CDW42722.1"/>
    <property type="molecule type" value="Transcribed_RNA"/>
</dbReference>
<organism evidence="1">
    <name type="scientific">Lepeophtheirus salmonis</name>
    <name type="common">Salmon louse</name>
    <name type="synonym">Caligus salmonis</name>
    <dbReference type="NCBI Taxonomy" id="72036"/>
    <lineage>
        <taxon>Eukaryota</taxon>
        <taxon>Metazoa</taxon>
        <taxon>Ecdysozoa</taxon>
        <taxon>Arthropoda</taxon>
        <taxon>Crustacea</taxon>
        <taxon>Multicrustacea</taxon>
        <taxon>Hexanauplia</taxon>
        <taxon>Copepoda</taxon>
        <taxon>Siphonostomatoida</taxon>
        <taxon>Caligidae</taxon>
        <taxon>Lepeophtheirus</taxon>
    </lineage>
</organism>
<reference evidence="1" key="1">
    <citation type="submission" date="2014-05" db="EMBL/GenBank/DDBJ databases">
        <authorList>
            <person name="Chronopoulou M."/>
        </authorList>
    </citation>
    <scope>NUCLEOTIDE SEQUENCE</scope>
    <source>
        <tissue evidence="1">Whole organism</tissue>
    </source>
</reference>
<sequence>MNHLHITGRILDPNSWK</sequence>
<protein>
    <submittedName>
        <fullName evidence="1">Uncharacterized protein</fullName>
    </submittedName>
</protein>
<accession>A0A0K2UXY1</accession>